<evidence type="ECO:0000313" key="1">
    <source>
        <dbReference type="EMBL" id="RVU32679.1"/>
    </source>
</evidence>
<comment type="caution">
    <text evidence="1">The sequence shown here is derived from an EMBL/GenBank/DDBJ whole genome shotgun (WGS) entry which is preliminary data.</text>
</comment>
<protein>
    <recommendedName>
        <fullName evidence="3">Helix-turn-helix domain-containing protein</fullName>
    </recommendedName>
</protein>
<accession>A0A437QE20</accession>
<sequence length="68" mass="7759">MSDNHIICAMRPGQEYTSGLLAKLCNAKRSAVTRELYEAYRGGVVNRYKKKGVRGFVYVSKQLNLEFE</sequence>
<name>A0A437QE20_9GAMM</name>
<organism evidence="1 2">
    <name type="scientific">Neptunomonas marina</name>
    <dbReference type="NCBI Taxonomy" id="1815562"/>
    <lineage>
        <taxon>Bacteria</taxon>
        <taxon>Pseudomonadati</taxon>
        <taxon>Pseudomonadota</taxon>
        <taxon>Gammaproteobacteria</taxon>
        <taxon>Oceanospirillales</taxon>
        <taxon>Oceanospirillaceae</taxon>
        <taxon>Neptunomonas</taxon>
    </lineage>
</organism>
<gene>
    <name evidence="1" type="ORF">EOE65_03215</name>
</gene>
<dbReference type="AlphaFoldDB" id="A0A437QE20"/>
<proteinExistence type="predicted"/>
<evidence type="ECO:0008006" key="3">
    <source>
        <dbReference type="Google" id="ProtNLM"/>
    </source>
</evidence>
<reference evidence="1 2" key="1">
    <citation type="submission" date="2019-01" db="EMBL/GenBank/DDBJ databases">
        <authorList>
            <person name="Chen W.-M."/>
        </authorList>
    </citation>
    <scope>NUCLEOTIDE SEQUENCE [LARGE SCALE GENOMIC DNA]</scope>
    <source>
        <strain evidence="1 2">HPM-16</strain>
    </source>
</reference>
<evidence type="ECO:0000313" key="2">
    <source>
        <dbReference type="Proteomes" id="UP000282818"/>
    </source>
</evidence>
<dbReference type="Proteomes" id="UP000282818">
    <property type="component" value="Unassembled WGS sequence"/>
</dbReference>
<keyword evidence="2" id="KW-1185">Reference proteome</keyword>
<dbReference type="RefSeq" id="WP_127692847.1">
    <property type="nucleotide sequence ID" value="NZ_SACQ01000001.1"/>
</dbReference>
<dbReference type="EMBL" id="SACQ01000001">
    <property type="protein sequence ID" value="RVU32679.1"/>
    <property type="molecule type" value="Genomic_DNA"/>
</dbReference>